<dbReference type="EMBL" id="RJJU01000023">
    <property type="protein sequence ID" value="RUM07007.1"/>
    <property type="molecule type" value="Genomic_DNA"/>
</dbReference>
<dbReference type="RefSeq" id="WP_126830325.1">
    <property type="nucleotide sequence ID" value="NZ_JACIDG010000026.1"/>
</dbReference>
<dbReference type="NCBIfam" id="NF033611">
    <property type="entry name" value="SAVED"/>
    <property type="match status" value="1"/>
</dbReference>
<evidence type="ECO:0000256" key="1">
    <source>
        <dbReference type="SAM" id="MobiDB-lite"/>
    </source>
</evidence>
<reference evidence="4 5" key="1">
    <citation type="submission" date="2018-11" db="EMBL/GenBank/DDBJ databases">
        <authorList>
            <person name="Huo Y."/>
        </authorList>
    </citation>
    <scope>NUCLEOTIDE SEQUENCE [LARGE SCALE GENOMIC DNA]</scope>
    <source>
        <strain evidence="4 5">CCBAU 33202</strain>
    </source>
</reference>
<proteinExistence type="predicted"/>
<evidence type="ECO:0000259" key="2">
    <source>
        <dbReference type="Pfam" id="PF18145"/>
    </source>
</evidence>
<dbReference type="InterPro" id="IPR040836">
    <property type="entry name" value="SAVED"/>
</dbReference>
<gene>
    <name evidence="4" type="ORF">EFB14_30235</name>
    <name evidence="3" type="ORF">GGQ65_006635</name>
</gene>
<dbReference type="Pfam" id="PF18145">
    <property type="entry name" value="SAVED"/>
    <property type="match status" value="1"/>
</dbReference>
<feature type="region of interest" description="Disordered" evidence="1">
    <location>
        <begin position="352"/>
        <end position="372"/>
    </location>
</feature>
<sequence>MADAVIANWDGHDYQARFFWIHASGLRNPETPHVVEVSYETDGPKGFDDVVVRYSPGHVGRRSFRVETAHHQVKFHVNQAGRFGFKDLIEPEFIGATAVSILERLKEAVEKSPPNSTFTLVTTDRVRDDDPLSKLLKTADKSLDVGKLAVGKTEQSEMGKVRALWREHLKLDTDEELYAILDTFHIMEGYHSLQDMREHVDLHFQVVGLSSGGNSLEFKFDGAARALKVTQRNKLTREAFEELCIEQGWIKSTQPEDRKNISIKSFSDGPTDYLDATPENTLSLLHMFDVRHLQAGADWNTDVRPAVEDFLTRVRETDKSIRLFLDSHSSVAFLAGAMLGFKTNTHVEINQKGRGPTTVWRSDDGKAGPPASTSVIDIGNGLDVAVVVSFSRNALADVQEYVKTKVPSIGRILHVTPVGGPGQKSLAGGEHAADIADQIADALKSLRPAFGAQRHFFISGPNAFAFSMGQHRDAMGPVTLYEFDFKGAVDGSYHPSFRIG</sequence>
<evidence type="ECO:0000313" key="4">
    <source>
        <dbReference type="EMBL" id="RUM07007.1"/>
    </source>
</evidence>
<protein>
    <submittedName>
        <fullName evidence="4">SAVED domain-containing protein</fullName>
    </submittedName>
</protein>
<dbReference type="Proteomes" id="UP000272004">
    <property type="component" value="Unassembled WGS sequence"/>
</dbReference>
<accession>A0A7W6FMA2</accession>
<organism evidence="3 6">
    <name type="scientific">Rhizobium fabae</name>
    <dbReference type="NCBI Taxonomy" id="573179"/>
    <lineage>
        <taxon>Bacteria</taxon>
        <taxon>Pseudomonadati</taxon>
        <taxon>Pseudomonadota</taxon>
        <taxon>Alphaproteobacteria</taxon>
        <taxon>Hyphomicrobiales</taxon>
        <taxon>Rhizobiaceae</taxon>
        <taxon>Rhizobium/Agrobacterium group</taxon>
        <taxon>Rhizobium</taxon>
    </lineage>
</organism>
<dbReference type="AlphaFoldDB" id="A0A7W6FMA2"/>
<dbReference type="Proteomes" id="UP000545490">
    <property type="component" value="Unassembled WGS sequence"/>
</dbReference>
<evidence type="ECO:0000313" key="5">
    <source>
        <dbReference type="Proteomes" id="UP000272004"/>
    </source>
</evidence>
<reference evidence="3 6" key="2">
    <citation type="submission" date="2020-08" db="EMBL/GenBank/DDBJ databases">
        <title>Genomic Encyclopedia of Type Strains, Phase IV (KMG-IV): sequencing the most valuable type-strain genomes for metagenomic binning, comparative biology and taxonomic classification.</title>
        <authorList>
            <person name="Goeker M."/>
        </authorList>
    </citation>
    <scope>NUCLEOTIDE SEQUENCE [LARGE SCALE GENOMIC DNA]</scope>
    <source>
        <strain evidence="3 6">DSM 19331</strain>
    </source>
</reference>
<dbReference type="EMBL" id="JACIDG010000026">
    <property type="protein sequence ID" value="MBB3919293.1"/>
    <property type="molecule type" value="Genomic_DNA"/>
</dbReference>
<evidence type="ECO:0000313" key="3">
    <source>
        <dbReference type="EMBL" id="MBB3919293.1"/>
    </source>
</evidence>
<evidence type="ECO:0000313" key="6">
    <source>
        <dbReference type="Proteomes" id="UP000545490"/>
    </source>
</evidence>
<feature type="domain" description="SMODS-associated and fused to various effectors" evidence="2">
    <location>
        <begin position="305"/>
        <end position="499"/>
    </location>
</feature>
<name>A0A7W6FMA2_9HYPH</name>
<comment type="caution">
    <text evidence="3">The sequence shown here is derived from an EMBL/GenBank/DDBJ whole genome shotgun (WGS) entry which is preliminary data.</text>
</comment>
<keyword evidence="5" id="KW-1185">Reference proteome</keyword>